<sequence>MTGRHNPFAYLLICLCCSVPTMAMAETDAACSEPRERISQQIKDARLKGDSSLRALLEAQLQHLTERCSGVVPLQPNHAEIERAMRLATTREAQLREALGTGDPQVIEVSKRRLDQARKELEAAKR</sequence>
<evidence type="ECO:0008006" key="4">
    <source>
        <dbReference type="Google" id="ProtNLM"/>
    </source>
</evidence>
<evidence type="ECO:0000313" key="2">
    <source>
        <dbReference type="EMBL" id="ANF24553.1"/>
    </source>
</evidence>
<evidence type="ECO:0000313" key="3">
    <source>
        <dbReference type="Proteomes" id="UP000077787"/>
    </source>
</evidence>
<dbReference type="Pfam" id="PF06476">
    <property type="entry name" value="DUF1090"/>
    <property type="match status" value="1"/>
</dbReference>
<proteinExistence type="predicted"/>
<organism evidence="2 3">
    <name type="scientific">Stutzerimonas stutzeri</name>
    <name type="common">Pseudomonas stutzeri</name>
    <dbReference type="NCBI Taxonomy" id="316"/>
    <lineage>
        <taxon>Bacteria</taxon>
        <taxon>Pseudomonadati</taxon>
        <taxon>Pseudomonadota</taxon>
        <taxon>Gammaproteobacteria</taxon>
        <taxon>Pseudomonadales</taxon>
        <taxon>Pseudomonadaceae</taxon>
        <taxon>Stutzerimonas</taxon>
    </lineage>
</organism>
<feature type="chain" id="PRO_5008002687" description="DUF1090 domain-containing protein" evidence="1">
    <location>
        <begin position="26"/>
        <end position="126"/>
    </location>
</feature>
<dbReference type="OrthoDB" id="6902240at2"/>
<protein>
    <recommendedName>
        <fullName evidence="4">DUF1090 domain-containing protein</fullName>
    </recommendedName>
</protein>
<dbReference type="EMBL" id="CP015641">
    <property type="protein sequence ID" value="ANF24553.1"/>
    <property type="molecule type" value="Genomic_DNA"/>
</dbReference>
<gene>
    <name evidence="2" type="ORF">PS273GM_05000</name>
</gene>
<keyword evidence="1" id="KW-0732">Signal</keyword>
<evidence type="ECO:0000256" key="1">
    <source>
        <dbReference type="SAM" id="SignalP"/>
    </source>
</evidence>
<dbReference type="Proteomes" id="UP000077787">
    <property type="component" value="Chromosome"/>
</dbReference>
<accession>A0A172WM71</accession>
<name>A0A172WM71_STUST</name>
<reference evidence="2 3" key="1">
    <citation type="submission" date="2016-05" db="EMBL/GenBank/DDBJ databases">
        <title>Genome sequence of Pseudomonas stutzeri 273 and identification of the exopolysaccharide biosynthesis locus.</title>
        <authorList>
            <person name="Wu S."/>
            <person name="Sun C."/>
        </authorList>
    </citation>
    <scope>NUCLEOTIDE SEQUENCE [LARGE SCALE GENOMIC DNA]</scope>
    <source>
        <strain evidence="2 3">273</strain>
    </source>
</reference>
<feature type="signal peptide" evidence="1">
    <location>
        <begin position="1"/>
        <end position="25"/>
    </location>
</feature>
<dbReference type="AlphaFoldDB" id="A0A172WM71"/>
<dbReference type="RefSeq" id="WP_064480805.1">
    <property type="nucleotide sequence ID" value="NZ_CP015641.1"/>
</dbReference>
<dbReference type="InterPro" id="IPR009468">
    <property type="entry name" value="DUF1090"/>
</dbReference>